<dbReference type="Pfam" id="PF05199">
    <property type="entry name" value="GMC_oxred_C"/>
    <property type="match status" value="1"/>
</dbReference>
<evidence type="ECO:0000256" key="2">
    <source>
        <dbReference type="ARBA" id="ARBA00022630"/>
    </source>
</evidence>
<name>Q6YZS8_ORYSJ</name>
<evidence type="ECO:0000256" key="3">
    <source>
        <dbReference type="ARBA" id="ARBA00022827"/>
    </source>
</evidence>
<evidence type="ECO:0000256" key="4">
    <source>
        <dbReference type="ARBA" id="ARBA00023002"/>
    </source>
</evidence>
<evidence type="ECO:0000259" key="6">
    <source>
        <dbReference type="Pfam" id="PF05199"/>
    </source>
</evidence>
<dbReference type="PANTHER" id="PTHR46056:SF12">
    <property type="entry name" value="LONG-CHAIN-ALCOHOL OXIDASE"/>
    <property type="match status" value="1"/>
</dbReference>
<dbReference type="SUPFAM" id="SSF51905">
    <property type="entry name" value="FAD/NAD(P)-binding domain"/>
    <property type="match status" value="1"/>
</dbReference>
<sequence>MDPIILTIRSISKRQVRGPQSKIETWGLFCSAHHMGNCRMGATAGDGAVDARGESWEAGRLYVCNSSVLPTAVGVNAMNTIHGGEAERRVAAVSERDGEASVRPGRGAAAAAEEARRGGCEAGRRDGGSEAGQKGSGGGGKASAKVVGVVKKDGEAGIFAMTSSGEVFHGAKCVVTVGA</sequence>
<keyword evidence="4" id="KW-0560">Oxidoreductase</keyword>
<organism evidence="7 8">
    <name type="scientific">Oryza sativa subsp. japonica</name>
    <name type="common">Rice</name>
    <dbReference type="NCBI Taxonomy" id="39947"/>
    <lineage>
        <taxon>Eukaryota</taxon>
        <taxon>Viridiplantae</taxon>
        <taxon>Streptophyta</taxon>
        <taxon>Embryophyta</taxon>
        <taxon>Tracheophyta</taxon>
        <taxon>Spermatophyta</taxon>
        <taxon>Magnoliopsida</taxon>
        <taxon>Liliopsida</taxon>
        <taxon>Poales</taxon>
        <taxon>Poaceae</taxon>
        <taxon>BOP clade</taxon>
        <taxon>Oryzoideae</taxon>
        <taxon>Oryzeae</taxon>
        <taxon>Oryzinae</taxon>
        <taxon>Oryza</taxon>
        <taxon>Oryza sativa</taxon>
    </lineage>
</organism>
<feature type="region of interest" description="Disordered" evidence="5">
    <location>
        <begin position="95"/>
        <end position="143"/>
    </location>
</feature>
<reference evidence="8" key="2">
    <citation type="journal article" date="2008" name="Nucleic Acids Res.">
        <title>The rice annotation project database (RAP-DB): 2008 update.</title>
        <authorList>
            <consortium name="The rice annotation project (RAP)"/>
        </authorList>
    </citation>
    <scope>GENOME REANNOTATION</scope>
    <source>
        <strain evidence="8">cv. Nipponbare</strain>
    </source>
</reference>
<feature type="compositionally biased region" description="Basic and acidic residues" evidence="5">
    <location>
        <begin position="113"/>
        <end position="128"/>
    </location>
</feature>
<dbReference type="AlphaFoldDB" id="Q6YZS8"/>
<keyword evidence="2" id="KW-0285">Flavoprotein</keyword>
<dbReference type="InterPro" id="IPR036188">
    <property type="entry name" value="FAD/NAD-bd_sf"/>
</dbReference>
<reference evidence="8" key="1">
    <citation type="journal article" date="2005" name="Nature">
        <title>The map-based sequence of the rice genome.</title>
        <authorList>
            <consortium name="International rice genome sequencing project (IRGSP)"/>
            <person name="Matsumoto T."/>
            <person name="Wu J."/>
            <person name="Kanamori H."/>
            <person name="Katayose Y."/>
            <person name="Fujisawa M."/>
            <person name="Namiki N."/>
            <person name="Mizuno H."/>
            <person name="Yamamoto K."/>
            <person name="Antonio B.A."/>
            <person name="Baba T."/>
            <person name="Sakata K."/>
            <person name="Nagamura Y."/>
            <person name="Aoki H."/>
            <person name="Arikawa K."/>
            <person name="Arita K."/>
            <person name="Bito T."/>
            <person name="Chiden Y."/>
            <person name="Fujitsuka N."/>
            <person name="Fukunaka R."/>
            <person name="Hamada M."/>
            <person name="Harada C."/>
            <person name="Hayashi A."/>
            <person name="Hijishita S."/>
            <person name="Honda M."/>
            <person name="Hosokawa S."/>
            <person name="Ichikawa Y."/>
            <person name="Idonuma A."/>
            <person name="Iijima M."/>
            <person name="Ikeda M."/>
            <person name="Ikeno M."/>
            <person name="Ito K."/>
            <person name="Ito S."/>
            <person name="Ito T."/>
            <person name="Ito Y."/>
            <person name="Ito Y."/>
            <person name="Iwabuchi A."/>
            <person name="Kamiya K."/>
            <person name="Karasawa W."/>
            <person name="Kurita K."/>
            <person name="Katagiri S."/>
            <person name="Kikuta A."/>
            <person name="Kobayashi H."/>
            <person name="Kobayashi N."/>
            <person name="Machita K."/>
            <person name="Maehara T."/>
            <person name="Masukawa M."/>
            <person name="Mizubayashi T."/>
            <person name="Mukai Y."/>
            <person name="Nagasaki H."/>
            <person name="Nagata Y."/>
            <person name="Naito S."/>
            <person name="Nakashima M."/>
            <person name="Nakama Y."/>
            <person name="Nakamichi Y."/>
            <person name="Nakamura M."/>
            <person name="Meguro A."/>
            <person name="Negishi M."/>
            <person name="Ohta I."/>
            <person name="Ohta T."/>
            <person name="Okamoto M."/>
            <person name="Ono N."/>
            <person name="Saji S."/>
            <person name="Sakaguchi M."/>
            <person name="Sakai K."/>
            <person name="Shibata M."/>
            <person name="Shimokawa T."/>
            <person name="Song J."/>
            <person name="Takazaki Y."/>
            <person name="Terasawa K."/>
            <person name="Tsugane M."/>
            <person name="Tsuji K."/>
            <person name="Ueda S."/>
            <person name="Waki K."/>
            <person name="Yamagata H."/>
            <person name="Yamamoto M."/>
            <person name="Yamamoto S."/>
            <person name="Yamane H."/>
            <person name="Yoshiki S."/>
            <person name="Yoshihara R."/>
            <person name="Yukawa K."/>
            <person name="Zhong H."/>
            <person name="Yano M."/>
            <person name="Yuan Q."/>
            <person name="Ouyang S."/>
            <person name="Liu J."/>
            <person name="Jones K.M."/>
            <person name="Gansberger K."/>
            <person name="Moffat K."/>
            <person name="Hill J."/>
            <person name="Bera J."/>
            <person name="Fadrosh D."/>
            <person name="Jin S."/>
            <person name="Johri S."/>
            <person name="Kim M."/>
            <person name="Overton L."/>
            <person name="Reardon M."/>
            <person name="Tsitrin T."/>
            <person name="Vuong H."/>
            <person name="Weaver B."/>
            <person name="Ciecko A."/>
            <person name="Tallon L."/>
            <person name="Jackson J."/>
            <person name="Pai G."/>
            <person name="Aken S.V."/>
            <person name="Utterback T."/>
            <person name="Reidmuller S."/>
            <person name="Feldblyum T."/>
            <person name="Hsiao J."/>
            <person name="Zismann V."/>
            <person name="Iobst S."/>
            <person name="de Vazeille A.R."/>
            <person name="Buell C.R."/>
            <person name="Ying K."/>
            <person name="Li Y."/>
            <person name="Lu T."/>
            <person name="Huang Y."/>
            <person name="Zhao Q."/>
            <person name="Feng Q."/>
            <person name="Zhang L."/>
            <person name="Zhu J."/>
            <person name="Weng Q."/>
            <person name="Mu J."/>
            <person name="Lu Y."/>
            <person name="Fan D."/>
            <person name="Liu Y."/>
            <person name="Guan J."/>
            <person name="Zhang Y."/>
            <person name="Yu S."/>
            <person name="Liu X."/>
            <person name="Zhang Y."/>
            <person name="Hong G."/>
            <person name="Han B."/>
            <person name="Choisne N."/>
            <person name="Demange N."/>
            <person name="Orjeda G."/>
            <person name="Samain S."/>
            <person name="Cattolico L."/>
            <person name="Pelletier E."/>
            <person name="Couloux A."/>
            <person name="Segurens B."/>
            <person name="Wincker P."/>
            <person name="D'Hont A."/>
            <person name="Scarpelli C."/>
            <person name="Weissenbach J."/>
            <person name="Salanoubat M."/>
            <person name="Quetier F."/>
            <person name="Yu Y."/>
            <person name="Kim H.R."/>
            <person name="Rambo T."/>
            <person name="Currie J."/>
            <person name="Collura K."/>
            <person name="Luo M."/>
            <person name="Yang T."/>
            <person name="Ammiraju J.S.S."/>
            <person name="Engler F."/>
            <person name="Soderlund C."/>
            <person name="Wing R.A."/>
            <person name="Palmer L.E."/>
            <person name="de la Bastide M."/>
            <person name="Spiegel L."/>
            <person name="Nascimento L."/>
            <person name="Zutavern T."/>
            <person name="O'Shaughnessy A."/>
            <person name="Dike S."/>
            <person name="Dedhia N."/>
            <person name="Preston R."/>
            <person name="Balija V."/>
            <person name="McCombie W.R."/>
            <person name="Chow T."/>
            <person name="Chen H."/>
            <person name="Chung M."/>
            <person name="Chen C."/>
            <person name="Shaw J."/>
            <person name="Wu H."/>
            <person name="Hsiao K."/>
            <person name="Chao Y."/>
            <person name="Chu M."/>
            <person name="Cheng C."/>
            <person name="Hour A."/>
            <person name="Lee P."/>
            <person name="Lin S."/>
            <person name="Lin Y."/>
            <person name="Liou J."/>
            <person name="Liu S."/>
            <person name="Hsing Y."/>
            <person name="Raghuvanshi S."/>
            <person name="Mohanty A."/>
            <person name="Bharti A.K."/>
            <person name="Gaur A."/>
            <person name="Gupta V."/>
            <person name="Kumar D."/>
            <person name="Ravi V."/>
            <person name="Vij S."/>
            <person name="Kapur A."/>
            <person name="Khurana P."/>
            <person name="Khurana P."/>
            <person name="Khurana J.P."/>
            <person name="Tyagi A.K."/>
            <person name="Gaikwad K."/>
            <person name="Singh A."/>
            <person name="Dalal V."/>
            <person name="Srivastava S."/>
            <person name="Dixit A."/>
            <person name="Pal A.K."/>
            <person name="Ghazi I.A."/>
            <person name="Yadav M."/>
            <person name="Pandit A."/>
            <person name="Bhargava A."/>
            <person name="Sureshbabu K."/>
            <person name="Batra K."/>
            <person name="Sharma T.R."/>
            <person name="Mohapatra T."/>
            <person name="Singh N.K."/>
            <person name="Messing J."/>
            <person name="Nelson A.B."/>
            <person name="Fuks G."/>
            <person name="Kavchok S."/>
            <person name="Keizer G."/>
            <person name="Linton E."/>
            <person name="Llaca V."/>
            <person name="Song R."/>
            <person name="Tanyolac B."/>
            <person name="Young S."/>
            <person name="Ho-Il K."/>
            <person name="Hahn J.H."/>
            <person name="Sangsakoo G."/>
            <person name="Vanavichit A."/>
            <person name="de Mattos Luiz.A.T."/>
            <person name="Zimmer P.D."/>
            <person name="Malone G."/>
            <person name="Dellagostin O."/>
            <person name="de Oliveira A.C."/>
            <person name="Bevan M."/>
            <person name="Bancroft I."/>
            <person name="Minx P."/>
            <person name="Cordum H."/>
            <person name="Wilson R."/>
            <person name="Cheng Z."/>
            <person name="Jin W."/>
            <person name="Jiang J."/>
            <person name="Leong S.A."/>
            <person name="Iwama H."/>
            <person name="Gojobori T."/>
            <person name="Itoh T."/>
            <person name="Niimura Y."/>
            <person name="Fujii Y."/>
            <person name="Habara T."/>
            <person name="Sakai H."/>
            <person name="Sato Y."/>
            <person name="Wilson G."/>
            <person name="Kumar K."/>
            <person name="McCouch S."/>
            <person name="Juretic N."/>
            <person name="Hoen D."/>
            <person name="Wright S."/>
            <person name="Bruskiewich R."/>
            <person name="Bureau T."/>
            <person name="Miyao A."/>
            <person name="Hirochika H."/>
            <person name="Nishikawa T."/>
            <person name="Kadowaki K."/>
            <person name="Sugiura M."/>
            <person name="Burr B."/>
            <person name="Sasaki T."/>
        </authorList>
    </citation>
    <scope>NUCLEOTIDE SEQUENCE [LARGE SCALE GENOMIC DNA]</scope>
    <source>
        <strain evidence="8">cv. Nipponbare</strain>
    </source>
</reference>
<dbReference type="Proteomes" id="UP000000763">
    <property type="component" value="Chromosome 8"/>
</dbReference>
<evidence type="ECO:0000256" key="5">
    <source>
        <dbReference type="SAM" id="MobiDB-lite"/>
    </source>
</evidence>
<dbReference type="Gene3D" id="3.50.50.60">
    <property type="entry name" value="FAD/NAD(P)-binding domain"/>
    <property type="match status" value="1"/>
</dbReference>
<proteinExistence type="inferred from homology"/>
<evidence type="ECO:0000256" key="1">
    <source>
        <dbReference type="ARBA" id="ARBA00010790"/>
    </source>
</evidence>
<keyword evidence="3" id="KW-0274">FAD</keyword>
<accession>Q6YZS8</accession>
<protein>
    <recommendedName>
        <fullName evidence="6">Glucose-methanol-choline oxidoreductase C-terminal domain-containing protein</fullName>
    </recommendedName>
</protein>
<evidence type="ECO:0000313" key="8">
    <source>
        <dbReference type="Proteomes" id="UP000000763"/>
    </source>
</evidence>
<dbReference type="InterPro" id="IPR007867">
    <property type="entry name" value="GMC_OxRtase_C"/>
</dbReference>
<dbReference type="GO" id="GO:0016614">
    <property type="term" value="F:oxidoreductase activity, acting on CH-OH group of donors"/>
    <property type="evidence" value="ECO:0007669"/>
    <property type="project" value="InterPro"/>
</dbReference>
<feature type="domain" description="Glucose-methanol-choline oxidoreductase C-terminal" evidence="6">
    <location>
        <begin position="31"/>
        <end position="81"/>
    </location>
</feature>
<gene>
    <name evidence="7" type="primary">OSJNBa0012O03.36</name>
</gene>
<evidence type="ECO:0000313" key="7">
    <source>
        <dbReference type="EMBL" id="BAD03722.1"/>
    </source>
</evidence>
<dbReference type="EMBL" id="AP005512">
    <property type="protein sequence ID" value="BAD03722.1"/>
    <property type="molecule type" value="Genomic_DNA"/>
</dbReference>
<comment type="similarity">
    <text evidence="1">Belongs to the GMC oxidoreductase family.</text>
</comment>
<dbReference type="PANTHER" id="PTHR46056">
    <property type="entry name" value="LONG-CHAIN-ALCOHOL OXIDASE"/>
    <property type="match status" value="1"/>
</dbReference>